<dbReference type="GO" id="GO:0010181">
    <property type="term" value="F:FMN binding"/>
    <property type="evidence" value="ECO:0007669"/>
    <property type="project" value="InterPro"/>
</dbReference>
<dbReference type="Proteomes" id="UP000250321">
    <property type="component" value="Unassembled WGS sequence"/>
</dbReference>
<dbReference type="AlphaFoldDB" id="A0A314YR32"/>
<sequence>MSSNSDLVRMLESALGVSFGGSVTDSMVVIATTSVALILGVLVLVWRRSSDRSREVKQLAVPKPLVVKDEEDEFEVASGKTRVTIFYGTQTGTAEGFAKEVEGRLDFKINVRIGRAE</sequence>
<proteinExistence type="predicted"/>
<evidence type="ECO:0000313" key="3">
    <source>
        <dbReference type="EMBL" id="PQQ07421.1"/>
    </source>
</evidence>
<reference evidence="3 4" key="1">
    <citation type="submission" date="2018-02" db="EMBL/GenBank/DDBJ databases">
        <title>Draft genome of wild Prunus yedoensis var. nudiflora.</title>
        <authorList>
            <person name="Baek S."/>
            <person name="Kim J.-H."/>
            <person name="Choi K."/>
            <person name="Kim G.-B."/>
            <person name="Cho A."/>
            <person name="Jang H."/>
            <person name="Shin C.-H."/>
            <person name="Yu H.-J."/>
            <person name="Mun J.-H."/>
        </authorList>
    </citation>
    <scope>NUCLEOTIDE SEQUENCE [LARGE SCALE GENOMIC DNA]</scope>
    <source>
        <strain evidence="4">cv. Jeju island</strain>
        <tissue evidence="3">Leaf</tissue>
    </source>
</reference>
<comment type="caution">
    <text evidence="3">The sequence shown here is derived from an EMBL/GenBank/DDBJ whole genome shotgun (WGS) entry which is preliminary data.</text>
</comment>
<evidence type="ECO:0000256" key="1">
    <source>
        <dbReference type="SAM" id="Phobius"/>
    </source>
</evidence>
<dbReference type="OrthoDB" id="1710503at2759"/>
<dbReference type="SUPFAM" id="SSF52218">
    <property type="entry name" value="Flavoproteins"/>
    <property type="match status" value="1"/>
</dbReference>
<evidence type="ECO:0000313" key="4">
    <source>
        <dbReference type="Proteomes" id="UP000250321"/>
    </source>
</evidence>
<keyword evidence="4" id="KW-1185">Reference proteome</keyword>
<feature type="transmembrane region" description="Helical" evidence="1">
    <location>
        <begin position="27"/>
        <end position="46"/>
    </location>
</feature>
<name>A0A314YR32_PRUYE</name>
<feature type="domain" description="Flavodoxin-like" evidence="2">
    <location>
        <begin position="83"/>
        <end position="117"/>
    </location>
</feature>
<dbReference type="EMBL" id="PJQY01000858">
    <property type="protein sequence ID" value="PQQ07421.1"/>
    <property type="molecule type" value="Genomic_DNA"/>
</dbReference>
<dbReference type="InterPro" id="IPR008254">
    <property type="entry name" value="Flavodoxin/NO_synth"/>
</dbReference>
<protein>
    <recommendedName>
        <fullName evidence="2">Flavodoxin-like domain-containing protein</fullName>
    </recommendedName>
</protein>
<organism evidence="3 4">
    <name type="scientific">Prunus yedoensis var. nudiflora</name>
    <dbReference type="NCBI Taxonomy" id="2094558"/>
    <lineage>
        <taxon>Eukaryota</taxon>
        <taxon>Viridiplantae</taxon>
        <taxon>Streptophyta</taxon>
        <taxon>Embryophyta</taxon>
        <taxon>Tracheophyta</taxon>
        <taxon>Spermatophyta</taxon>
        <taxon>Magnoliopsida</taxon>
        <taxon>eudicotyledons</taxon>
        <taxon>Gunneridae</taxon>
        <taxon>Pentapetalae</taxon>
        <taxon>rosids</taxon>
        <taxon>fabids</taxon>
        <taxon>Rosales</taxon>
        <taxon>Rosaceae</taxon>
        <taxon>Amygdaloideae</taxon>
        <taxon>Amygdaleae</taxon>
        <taxon>Prunus</taxon>
    </lineage>
</organism>
<dbReference type="Gene3D" id="3.40.50.360">
    <property type="match status" value="1"/>
</dbReference>
<keyword evidence="1" id="KW-0812">Transmembrane</keyword>
<dbReference type="PROSITE" id="PS50902">
    <property type="entry name" value="FLAVODOXIN_LIKE"/>
    <property type="match status" value="1"/>
</dbReference>
<dbReference type="STRING" id="2094558.A0A314YR32"/>
<dbReference type="InterPro" id="IPR029039">
    <property type="entry name" value="Flavoprotein-like_sf"/>
</dbReference>
<keyword evidence="1" id="KW-0472">Membrane</keyword>
<gene>
    <name evidence="3" type="ORF">Pyn_05538</name>
</gene>
<evidence type="ECO:0000259" key="2">
    <source>
        <dbReference type="PROSITE" id="PS50902"/>
    </source>
</evidence>
<keyword evidence="1" id="KW-1133">Transmembrane helix</keyword>
<accession>A0A314YR32</accession>